<feature type="domain" description="Glycosyltransferase 2-like" evidence="1">
    <location>
        <begin position="5"/>
        <end position="131"/>
    </location>
</feature>
<dbReference type="RefSeq" id="WP_077132780.1">
    <property type="nucleotide sequence ID" value="NZ_CP014263.1"/>
</dbReference>
<dbReference type="GO" id="GO:0016758">
    <property type="term" value="F:hexosyltransferase activity"/>
    <property type="evidence" value="ECO:0007669"/>
    <property type="project" value="UniProtKB-ARBA"/>
</dbReference>
<dbReference type="Pfam" id="PF00535">
    <property type="entry name" value="Glycos_transf_2"/>
    <property type="match status" value="1"/>
</dbReference>
<dbReference type="Proteomes" id="UP000187941">
    <property type="component" value="Chromosome"/>
</dbReference>
<sequence length="243" mass="28155">MSIVSIITVCYNSEKHIEQTIQSVLAQSYPQIEYILIDGQSTDATLSIIERYATLHPSVVRYKSEPDTGIYNAMNKGIQMAKGDIIGIINSDDWYEPQAVELVLNAYKHFGLAVYHGIQRTYKDEEVIGLRCTCANQLTTQMIEHPTCFLPRQLYKQFGLFDEAYRYVGDYELMLRLQRKEVPFVRLEQVLANFREGGASHSFDAVQENYRLWLWAGLLSKREFAYRSVMDRIRFFLGRGHTN</sequence>
<gene>
    <name evidence="2" type="ORF">AWR27_19530</name>
</gene>
<accession>A0A1P9X113</accession>
<evidence type="ECO:0000313" key="3">
    <source>
        <dbReference type="Proteomes" id="UP000187941"/>
    </source>
</evidence>
<dbReference type="PANTHER" id="PTHR22916">
    <property type="entry name" value="GLYCOSYLTRANSFERASE"/>
    <property type="match status" value="1"/>
</dbReference>
<dbReference type="OrthoDB" id="9788101at2"/>
<dbReference type="PANTHER" id="PTHR22916:SF3">
    <property type="entry name" value="UDP-GLCNAC:BETAGAL BETA-1,3-N-ACETYLGLUCOSAMINYLTRANSFERASE-LIKE PROTEIN 1"/>
    <property type="match status" value="1"/>
</dbReference>
<reference evidence="2 3" key="1">
    <citation type="submission" date="2016-01" db="EMBL/GenBank/DDBJ databases">
        <authorList>
            <person name="Oliw E.H."/>
        </authorList>
    </citation>
    <scope>NUCLEOTIDE SEQUENCE [LARGE SCALE GENOMIC DNA]</scope>
    <source>
        <strain evidence="2 3">DY10</strain>
    </source>
</reference>
<evidence type="ECO:0000313" key="2">
    <source>
        <dbReference type="EMBL" id="AQG81317.1"/>
    </source>
</evidence>
<protein>
    <recommendedName>
        <fullName evidence="1">Glycosyltransferase 2-like domain-containing protein</fullName>
    </recommendedName>
</protein>
<keyword evidence="3" id="KW-1185">Reference proteome</keyword>
<proteinExistence type="predicted"/>
<name>A0A1P9X113_9BACT</name>
<dbReference type="InterPro" id="IPR029044">
    <property type="entry name" value="Nucleotide-diphossugar_trans"/>
</dbReference>
<dbReference type="STRING" id="1178516.AWR27_19530"/>
<dbReference type="AlphaFoldDB" id="A0A1P9X113"/>
<dbReference type="Gene3D" id="3.90.550.10">
    <property type="entry name" value="Spore Coat Polysaccharide Biosynthesis Protein SpsA, Chain A"/>
    <property type="match status" value="1"/>
</dbReference>
<dbReference type="InterPro" id="IPR001173">
    <property type="entry name" value="Glyco_trans_2-like"/>
</dbReference>
<evidence type="ECO:0000259" key="1">
    <source>
        <dbReference type="Pfam" id="PF00535"/>
    </source>
</evidence>
<dbReference type="SUPFAM" id="SSF53448">
    <property type="entry name" value="Nucleotide-diphospho-sugar transferases"/>
    <property type="match status" value="1"/>
</dbReference>
<dbReference type="CDD" id="cd06433">
    <property type="entry name" value="GT_2_WfgS_like"/>
    <property type="match status" value="1"/>
</dbReference>
<dbReference type="EMBL" id="CP014263">
    <property type="protein sequence ID" value="AQG81317.1"/>
    <property type="molecule type" value="Genomic_DNA"/>
</dbReference>
<dbReference type="KEGG" id="smon:AWR27_19530"/>
<organism evidence="2 3">
    <name type="scientific">Spirosoma montaniterrae</name>
    <dbReference type="NCBI Taxonomy" id="1178516"/>
    <lineage>
        <taxon>Bacteria</taxon>
        <taxon>Pseudomonadati</taxon>
        <taxon>Bacteroidota</taxon>
        <taxon>Cytophagia</taxon>
        <taxon>Cytophagales</taxon>
        <taxon>Cytophagaceae</taxon>
        <taxon>Spirosoma</taxon>
    </lineage>
</organism>